<proteinExistence type="predicted"/>
<keyword evidence="4" id="KW-0378">Hydrolase</keyword>
<dbReference type="InterPro" id="IPR036185">
    <property type="entry name" value="DNA_heli_DnaB-like_N_sf"/>
</dbReference>
<sequence length="163" mass="17422">MTAAVVDHVLENEHMVIGALLQAAPGLQLAALDELTNEDFTDLRCRFALTTARRMLAENVPVDQVTLHAFVVRHALLSDGRLRGSLALWLADRTSAVPVVSHLPWYVLGVTEQSSRRAIAEAAERVREVAVLGAVADVSTVIGVEMTAIAAALGRLRGVSAHA</sequence>
<dbReference type="AlphaFoldDB" id="A0AAU8DKP5"/>
<keyword evidence="2" id="KW-0238">DNA-binding</keyword>
<keyword evidence="4" id="KW-0347">Helicase</keyword>
<dbReference type="Gene3D" id="1.10.860.10">
    <property type="entry name" value="DNAb Helicase, Chain A"/>
    <property type="match status" value="1"/>
</dbReference>
<keyword evidence="4" id="KW-0547">Nucleotide-binding</keyword>
<reference evidence="4" key="1">
    <citation type="submission" date="2024-05" db="EMBL/GenBank/DDBJ databases">
        <authorList>
            <person name="Cai S.Y."/>
            <person name="Jin L.M."/>
            <person name="Li H.R."/>
        </authorList>
    </citation>
    <scope>NUCLEOTIDE SEQUENCE</scope>
    <source>
        <strain evidence="4">A5-74</strain>
    </source>
</reference>
<keyword evidence="1" id="KW-0235">DNA replication</keyword>
<evidence type="ECO:0000313" key="4">
    <source>
        <dbReference type="EMBL" id="XCG62346.1"/>
    </source>
</evidence>
<gene>
    <name evidence="4" type="ORF">ABLG96_13895</name>
</gene>
<protein>
    <submittedName>
        <fullName evidence="4">DnaB-like helicase N-terminal domain-containing protein</fullName>
    </submittedName>
</protein>
<dbReference type="GO" id="GO:0006260">
    <property type="term" value="P:DNA replication"/>
    <property type="evidence" value="ECO:0007669"/>
    <property type="project" value="UniProtKB-KW"/>
</dbReference>
<evidence type="ECO:0000259" key="3">
    <source>
        <dbReference type="Pfam" id="PF00772"/>
    </source>
</evidence>
<dbReference type="RefSeq" id="WP_353647961.1">
    <property type="nucleotide sequence ID" value="NZ_CP159218.1"/>
</dbReference>
<dbReference type="EMBL" id="CP159218">
    <property type="protein sequence ID" value="XCG62346.1"/>
    <property type="molecule type" value="Genomic_DNA"/>
</dbReference>
<feature type="domain" description="DNA helicase DnaB-like N-terminal" evidence="3">
    <location>
        <begin position="8"/>
        <end position="79"/>
    </location>
</feature>
<dbReference type="InterPro" id="IPR007693">
    <property type="entry name" value="DNA_helicase_DnaB-like_N"/>
</dbReference>
<evidence type="ECO:0000256" key="1">
    <source>
        <dbReference type="ARBA" id="ARBA00022705"/>
    </source>
</evidence>
<dbReference type="GO" id="GO:0003677">
    <property type="term" value="F:DNA binding"/>
    <property type="evidence" value="ECO:0007669"/>
    <property type="project" value="UniProtKB-KW"/>
</dbReference>
<name>A0AAU8DKP5_9ACTN</name>
<dbReference type="GO" id="GO:0003678">
    <property type="term" value="F:DNA helicase activity"/>
    <property type="evidence" value="ECO:0007669"/>
    <property type="project" value="InterPro"/>
</dbReference>
<dbReference type="SUPFAM" id="SSF48024">
    <property type="entry name" value="N-terminal domain of DnaB helicase"/>
    <property type="match status" value="1"/>
</dbReference>
<organism evidence="4">
    <name type="scientific">Nakamurella sp. A5-74</name>
    <dbReference type="NCBI Taxonomy" id="3158264"/>
    <lineage>
        <taxon>Bacteria</taxon>
        <taxon>Bacillati</taxon>
        <taxon>Actinomycetota</taxon>
        <taxon>Actinomycetes</taxon>
        <taxon>Nakamurellales</taxon>
        <taxon>Nakamurellaceae</taxon>
        <taxon>Nakamurella</taxon>
    </lineage>
</organism>
<keyword evidence="4" id="KW-0067">ATP-binding</keyword>
<dbReference type="InterPro" id="IPR016136">
    <property type="entry name" value="DNA_helicase_N/primase_C"/>
</dbReference>
<evidence type="ECO:0000256" key="2">
    <source>
        <dbReference type="ARBA" id="ARBA00023125"/>
    </source>
</evidence>
<accession>A0AAU8DKP5</accession>
<dbReference type="Pfam" id="PF00772">
    <property type="entry name" value="DnaB"/>
    <property type="match status" value="1"/>
</dbReference>
<dbReference type="GO" id="GO:0005524">
    <property type="term" value="F:ATP binding"/>
    <property type="evidence" value="ECO:0007669"/>
    <property type="project" value="InterPro"/>
</dbReference>